<dbReference type="AlphaFoldDB" id="Q8KGE5"/>
<evidence type="ECO:0000313" key="3">
    <source>
        <dbReference type="Proteomes" id="UP000001007"/>
    </source>
</evidence>
<dbReference type="EnsemblBacteria" id="AAM71271">
    <property type="protein sequence ID" value="AAM71271"/>
    <property type="gene ID" value="CT0023"/>
</dbReference>
<dbReference type="STRING" id="194439.CT0023"/>
<dbReference type="eggNOG" id="ENOG5033CIQ">
    <property type="taxonomic scope" value="Bacteria"/>
</dbReference>
<feature type="transmembrane region" description="Helical" evidence="1">
    <location>
        <begin position="58"/>
        <end position="80"/>
    </location>
</feature>
<organism evidence="2 3">
    <name type="scientific">Chlorobaculum tepidum (strain ATCC 49652 / DSM 12025 / NBRC 103806 / TLS)</name>
    <name type="common">Chlorobium tepidum</name>
    <dbReference type="NCBI Taxonomy" id="194439"/>
    <lineage>
        <taxon>Bacteria</taxon>
        <taxon>Pseudomonadati</taxon>
        <taxon>Chlorobiota</taxon>
        <taxon>Chlorobiia</taxon>
        <taxon>Chlorobiales</taxon>
        <taxon>Chlorobiaceae</taxon>
        <taxon>Chlorobaculum</taxon>
    </lineage>
</organism>
<sequence>MPPKEMTMLDNDRKKDKFSEQFGGTVRALSEYLGIGIQIAASFALFVFLGYWSDSKLGTSPLLLLAGVLVGMVGMALVLMKTIRQADREHDRLHQHTRNHEKDRRT</sequence>
<keyword evidence="1" id="KW-1133">Transmembrane helix</keyword>
<proteinExistence type="predicted"/>
<name>Q8KGE5_CHLTE</name>
<dbReference type="InterPro" id="IPR032820">
    <property type="entry name" value="ATPase_put"/>
</dbReference>
<keyword evidence="1" id="KW-0472">Membrane</keyword>
<feature type="transmembrane region" description="Helical" evidence="1">
    <location>
        <begin position="32"/>
        <end position="52"/>
    </location>
</feature>
<protein>
    <recommendedName>
        <fullName evidence="4">ATP synthase protein I</fullName>
    </recommendedName>
</protein>
<dbReference type="HOGENOM" id="CLU_137927_2_0_10"/>
<dbReference type="OrthoDB" id="9798708at2"/>
<evidence type="ECO:0000313" key="2">
    <source>
        <dbReference type="EMBL" id="AAM71271.1"/>
    </source>
</evidence>
<keyword evidence="1" id="KW-0812">Transmembrane</keyword>
<dbReference type="PATRIC" id="fig|194439.7.peg.23"/>
<reference evidence="2 3" key="1">
    <citation type="journal article" date="2002" name="Proc. Natl. Acad. Sci. U.S.A.">
        <title>The complete genome sequence of Chlorobium tepidum TLS, a photosynthetic, anaerobic, green-sulfur bacterium.</title>
        <authorList>
            <person name="Eisen J.A."/>
            <person name="Nelson K.E."/>
            <person name="Paulsen I.T."/>
            <person name="Heidelberg J.F."/>
            <person name="Wu M."/>
            <person name="Dodson R.J."/>
            <person name="Deboy R."/>
            <person name="Gwinn M.L."/>
            <person name="Nelson W.C."/>
            <person name="Haft D.H."/>
            <person name="Hickey E.K."/>
            <person name="Peterson J.D."/>
            <person name="Durkin A.S."/>
            <person name="Kolonay J.L."/>
            <person name="Yang F."/>
            <person name="Holt I."/>
            <person name="Umayam L.A."/>
            <person name="Mason T."/>
            <person name="Brenner M."/>
            <person name="Shea T.P."/>
            <person name="Parksey D."/>
            <person name="Nierman W.C."/>
            <person name="Feldblyum T.V."/>
            <person name="Hansen C.L."/>
            <person name="Craven M.B."/>
            <person name="Radune D."/>
            <person name="Vamathevan J."/>
            <person name="Khouri H."/>
            <person name="White O."/>
            <person name="Gruber T.M."/>
            <person name="Ketchum K.A."/>
            <person name="Venter J.C."/>
            <person name="Tettelin H."/>
            <person name="Bryant D.A."/>
            <person name="Fraser C.M."/>
        </authorList>
    </citation>
    <scope>NUCLEOTIDE SEQUENCE [LARGE SCALE GENOMIC DNA]</scope>
    <source>
        <strain evidence="3">ATCC 49652 / DSM 12025 / NBRC 103806 / TLS</strain>
    </source>
</reference>
<dbReference type="TCDB" id="1.A.77.2.4">
    <property type="family name" value="the mg(2+)/ca(2+) uniporter (mcu) family"/>
</dbReference>
<evidence type="ECO:0008006" key="4">
    <source>
        <dbReference type="Google" id="ProtNLM"/>
    </source>
</evidence>
<dbReference type="EMBL" id="AE006470">
    <property type="protein sequence ID" value="AAM71271.1"/>
    <property type="molecule type" value="Genomic_DNA"/>
</dbReference>
<dbReference type="KEGG" id="cte:CT0023"/>
<accession>Q8KGE5</accession>
<dbReference type="Proteomes" id="UP000001007">
    <property type="component" value="Chromosome"/>
</dbReference>
<gene>
    <name evidence="2" type="ordered locus">CT0023</name>
</gene>
<keyword evidence="3" id="KW-1185">Reference proteome</keyword>
<evidence type="ECO:0000256" key="1">
    <source>
        <dbReference type="SAM" id="Phobius"/>
    </source>
</evidence>
<dbReference type="Pfam" id="PF09527">
    <property type="entry name" value="ATPase_gene1"/>
    <property type="match status" value="1"/>
</dbReference>